<organism evidence="4 5">
    <name type="scientific">Hapsidospora chrysogenum (strain ATCC 11550 / CBS 779.69 / DSM 880 / IAM 14645 / JCM 23072 / IMI 49137)</name>
    <name type="common">Acremonium chrysogenum</name>
    <dbReference type="NCBI Taxonomy" id="857340"/>
    <lineage>
        <taxon>Eukaryota</taxon>
        <taxon>Fungi</taxon>
        <taxon>Dikarya</taxon>
        <taxon>Ascomycota</taxon>
        <taxon>Pezizomycotina</taxon>
        <taxon>Sordariomycetes</taxon>
        <taxon>Hypocreomycetidae</taxon>
        <taxon>Hypocreales</taxon>
        <taxon>Bionectriaceae</taxon>
        <taxon>Hapsidospora</taxon>
    </lineage>
</organism>
<sequence length="335" mass="36745">MIPKSYELPPLGALDLAVSQAFRPRLPPKGTSFEGQTVLLTGGNLGIGYGCAEWLIELNVSHLILGVRTPSKGEAAAAKLRQKNSRVKIDVWQVDMESYKSVQAFAEQCGSLHKLDVAILNAGASGEQFRRSPEGHESLIQINYYSTVLLSFLLLPTLKAKSPAGKPGRLTIVNSGATITARLPYRHEKPYLPTFDDESKYSPFECYPASKAVAHFWILKLVEKVKKEDVVVNLVDPGLVKGTQLMRDLTGLNAMVLGVIKSLTARSIRNGASTYIDAAAVKGPESHGSFIMDWRIRGYVSAVYGKDGKEVAERVWEETLDELSFADVRGILDRL</sequence>
<dbReference type="HOGENOM" id="CLU_010194_44_4_1"/>
<dbReference type="Gene3D" id="3.40.50.720">
    <property type="entry name" value="NAD(P)-binding Rossmann-like Domain"/>
    <property type="match status" value="1"/>
</dbReference>
<dbReference type="InterPro" id="IPR036291">
    <property type="entry name" value="NAD(P)-bd_dom_sf"/>
</dbReference>
<name>A0A086SW22_HAPC1</name>
<evidence type="ECO:0000313" key="4">
    <source>
        <dbReference type="EMBL" id="KFH41304.1"/>
    </source>
</evidence>
<dbReference type="PRINTS" id="PR00081">
    <property type="entry name" value="GDHRDH"/>
</dbReference>
<dbReference type="PANTHER" id="PTHR24320">
    <property type="entry name" value="RETINOL DEHYDROGENASE"/>
    <property type="match status" value="1"/>
</dbReference>
<evidence type="ECO:0000256" key="3">
    <source>
        <dbReference type="ARBA" id="ARBA00023002"/>
    </source>
</evidence>
<dbReference type="InterPro" id="IPR002347">
    <property type="entry name" value="SDR_fam"/>
</dbReference>
<dbReference type="PANTHER" id="PTHR24320:SF252">
    <property type="entry name" value="DEHYDROGENASE_REDUCTASE FAMILY PROTEIN, PUTATIVE (AFU_ORTHOLOGUE AFUA_3G08550)-RELATED"/>
    <property type="match status" value="1"/>
</dbReference>
<accession>A0A086SW22</accession>
<comment type="similarity">
    <text evidence="1">Belongs to the short-chain dehydrogenases/reductases (SDR) family.</text>
</comment>
<dbReference type="AlphaFoldDB" id="A0A086SW22"/>
<keyword evidence="2" id="KW-0521">NADP</keyword>
<reference evidence="5" key="1">
    <citation type="journal article" date="2014" name="Genome Announc.">
        <title>Genome sequence and annotation of Acremonium chrysogenum, producer of the beta-lactam antibiotic cephalosporin C.</title>
        <authorList>
            <person name="Terfehr D."/>
            <person name="Dahlmann T.A."/>
            <person name="Specht T."/>
            <person name="Zadra I."/>
            <person name="Kuernsteiner H."/>
            <person name="Kueck U."/>
        </authorList>
    </citation>
    <scope>NUCLEOTIDE SEQUENCE [LARGE SCALE GENOMIC DNA]</scope>
    <source>
        <strain evidence="5">ATCC 11550 / CBS 779.69 / DSM 880 / IAM 14645 / JCM 23072 / IMI 49137</strain>
    </source>
</reference>
<dbReference type="OrthoDB" id="542013at2759"/>
<evidence type="ECO:0000256" key="1">
    <source>
        <dbReference type="ARBA" id="ARBA00006484"/>
    </source>
</evidence>
<dbReference type="Pfam" id="PF00106">
    <property type="entry name" value="adh_short"/>
    <property type="match status" value="1"/>
</dbReference>
<dbReference type="EMBL" id="JPKY01000135">
    <property type="protein sequence ID" value="KFH41304.1"/>
    <property type="molecule type" value="Genomic_DNA"/>
</dbReference>
<dbReference type="Proteomes" id="UP000029964">
    <property type="component" value="Unassembled WGS sequence"/>
</dbReference>
<proteinExistence type="inferred from homology"/>
<keyword evidence="3" id="KW-0560">Oxidoreductase</keyword>
<protein>
    <submittedName>
        <fullName evidence="4">Short-chain dehydrogenase-like protein</fullName>
    </submittedName>
</protein>
<dbReference type="SUPFAM" id="SSF51735">
    <property type="entry name" value="NAD(P)-binding Rossmann-fold domains"/>
    <property type="match status" value="1"/>
</dbReference>
<dbReference type="GO" id="GO:0016491">
    <property type="term" value="F:oxidoreductase activity"/>
    <property type="evidence" value="ECO:0007669"/>
    <property type="project" value="UniProtKB-KW"/>
</dbReference>
<gene>
    <name evidence="4" type="ORF">ACRE_079720</name>
</gene>
<keyword evidence="5" id="KW-1185">Reference proteome</keyword>
<evidence type="ECO:0000256" key="2">
    <source>
        <dbReference type="ARBA" id="ARBA00022857"/>
    </source>
</evidence>
<comment type="caution">
    <text evidence="4">The sequence shown here is derived from an EMBL/GenBank/DDBJ whole genome shotgun (WGS) entry which is preliminary data.</text>
</comment>
<evidence type="ECO:0000313" key="5">
    <source>
        <dbReference type="Proteomes" id="UP000029964"/>
    </source>
</evidence>
<dbReference type="STRING" id="857340.A0A086SW22"/>